<dbReference type="Proteomes" id="UP000789738">
    <property type="component" value="Unassembled WGS sequence"/>
</dbReference>
<sequence>MEYILAMTFTTEGGKNTTLSISGVKSDITPTDANSLMDLIISKNIFSVDAGALIGKDSAKFTERKVTKFDVA</sequence>
<protein>
    <submittedName>
        <fullName evidence="3">DUF2922 domain-containing protein</fullName>
    </submittedName>
</protein>
<reference evidence="1" key="2">
    <citation type="submission" date="2021-10" db="EMBL/GenBank/DDBJ databases">
        <authorList>
            <person name="Mesa V."/>
        </authorList>
    </citation>
    <scope>NUCLEOTIDE SEQUENCE</scope>
    <source>
        <strain evidence="1">CC3_PB</strain>
    </source>
</reference>
<reference evidence="3 4" key="1">
    <citation type="submission" date="2017-10" db="EMBL/GenBank/DDBJ databases">
        <title>Effective Description of Clostridium neonatale sp. nov. linked to necrotizing enterocolitis in neonates and a clarification of species assignable to the genus Clostridium (Prazmowski 1880) emend. Lawson and Rainey 2016.</title>
        <authorList>
            <person name="Bernard K."/>
            <person name="Burdz T."/>
            <person name="Wiebe D."/>
            <person name="Balcewich B."/>
            <person name="Alfa M."/>
            <person name="Bernier A.-M."/>
        </authorList>
    </citation>
    <scope>NUCLEOTIDE SEQUENCE [LARGE SCALE GENOMIC DNA]</scope>
    <source>
        <strain evidence="3 4">LCDC99A005</strain>
    </source>
</reference>
<dbReference type="AlphaFoldDB" id="A0A2A7ML84"/>
<dbReference type="EMBL" id="PDCJ01000001">
    <property type="protein sequence ID" value="PEG32572.1"/>
    <property type="molecule type" value="Genomic_DNA"/>
</dbReference>
<dbReference type="EMBL" id="CAKJVE010000004">
    <property type="protein sequence ID" value="CAG9704407.1"/>
    <property type="molecule type" value="Genomic_DNA"/>
</dbReference>
<dbReference type="RefSeq" id="WP_058296714.1">
    <property type="nucleotide sequence ID" value="NZ_CAKJVD010000049.1"/>
</dbReference>
<keyword evidence="4" id="KW-1185">Reference proteome</keyword>
<evidence type="ECO:0000313" key="3">
    <source>
        <dbReference type="EMBL" id="PEG32572.1"/>
    </source>
</evidence>
<proteinExistence type="predicted"/>
<gene>
    <name evidence="2" type="ORF">CNEO2_420027</name>
    <name evidence="1" type="ORF">CNEO_41233</name>
    <name evidence="3" type="ORF">CQ394_13015</name>
</gene>
<dbReference type="EMBL" id="CAMTCP010000240">
    <property type="protein sequence ID" value="CAI3625305.1"/>
    <property type="molecule type" value="Genomic_DNA"/>
</dbReference>
<dbReference type="Pfam" id="PF11148">
    <property type="entry name" value="DUF2922"/>
    <property type="match status" value="1"/>
</dbReference>
<name>A0A2A7ML84_9CLOT</name>
<evidence type="ECO:0000313" key="1">
    <source>
        <dbReference type="EMBL" id="CAG9704407.1"/>
    </source>
</evidence>
<reference evidence="2" key="3">
    <citation type="submission" date="2022-10" db="EMBL/GenBank/DDBJ databases">
        <authorList>
            <person name="Aires J."/>
            <person name="Mesa V."/>
        </authorList>
    </citation>
    <scope>NUCLEOTIDE SEQUENCE</scope>
    <source>
        <strain evidence="2">Clostridium neonatale JD116</strain>
    </source>
</reference>
<evidence type="ECO:0000313" key="2">
    <source>
        <dbReference type="EMBL" id="CAI3625305.1"/>
    </source>
</evidence>
<accession>A0A2A7ML84</accession>
<dbReference type="OrthoDB" id="9795264at2"/>
<evidence type="ECO:0000313" key="4">
    <source>
        <dbReference type="Proteomes" id="UP000220840"/>
    </source>
</evidence>
<dbReference type="InterPro" id="IPR021321">
    <property type="entry name" value="DUF2922"/>
</dbReference>
<comment type="caution">
    <text evidence="3">The sequence shown here is derived from an EMBL/GenBank/DDBJ whole genome shotgun (WGS) entry which is preliminary data.</text>
</comment>
<dbReference type="Proteomes" id="UP001189143">
    <property type="component" value="Unassembled WGS sequence"/>
</dbReference>
<organism evidence="3 4">
    <name type="scientific">Clostridium neonatale</name>
    <dbReference type="NCBI Taxonomy" id="137838"/>
    <lineage>
        <taxon>Bacteria</taxon>
        <taxon>Bacillati</taxon>
        <taxon>Bacillota</taxon>
        <taxon>Clostridia</taxon>
        <taxon>Eubacteriales</taxon>
        <taxon>Clostridiaceae</taxon>
        <taxon>Clostridium</taxon>
    </lineage>
</organism>
<dbReference type="Proteomes" id="UP000220840">
    <property type="component" value="Unassembled WGS sequence"/>
</dbReference>